<evidence type="ECO:0000256" key="2">
    <source>
        <dbReference type="SAM" id="Phobius"/>
    </source>
</evidence>
<dbReference type="EMBL" id="JALPRX010000022">
    <property type="protein sequence ID" value="MCK8783997.1"/>
    <property type="molecule type" value="Genomic_DNA"/>
</dbReference>
<dbReference type="RefSeq" id="WP_248666115.1">
    <property type="nucleotide sequence ID" value="NZ_JALPRX010000022.1"/>
</dbReference>
<dbReference type="AlphaFoldDB" id="A0A9X1Y6F5"/>
<sequence>MPGPRLPRWLGWVGVPLLALLVLALLFRWDWLIPIVESRASAQLGRPVHIQHLHVSPGRVTEVSADGVRVDNPEGFPAEPPFAQAERLTVRLDVMAFWRDRSIVIPRIEVEKPRLEVLADAQGRNNYTFPFASAPAEPAPAGQQPAPGPQIGDLVINDGRAHVALAGMRSDFNVTMNTRQEPGREAQIVAEARGTYAAQPITGRLVGGALLSLRDAERPWPVQMQLANGPTRVSLEGTLEDPLAFRGARLRLELSGPDMGLLLPLTGVPIPKTPPYRIAGRLDYAEGRVRFTDFEGRLGSSDLAGTITVSTAGERPDVTADLRSNRVDLADLGGFIGSEPGRVTTPGQTAQQRQQVARAEASPRLLPDTPINLPKFRAADVHLRYRAASIRGENVPFDNIAANLDLVDGAIRVHPVSFSVGQGAMTGTFSLEPGANDVFRTQGEVQLRRLDVGRLMRATGVFGGAGTISGTARIDTTGNSLGQMLGRGNGGLTMTMAGGDLSSLLLDLSGLRFGSAILSALGIPTRSRVECMVADFALQRGVLQTRTLLLETEDHRLTGRGSIDLGQERINYELRTDAKHFTVGSLPGPIELGGTFKDPSIMPGAEAAVRGGAAAGLGLLAAPLALLPTIQFGVGDDDDCARQLRRAQQPAGATGRTPARRGSRR</sequence>
<organism evidence="4 5">
    <name type="scientific">Roseomonas acroporae</name>
    <dbReference type="NCBI Taxonomy" id="2937791"/>
    <lineage>
        <taxon>Bacteria</taxon>
        <taxon>Pseudomonadati</taxon>
        <taxon>Pseudomonadota</taxon>
        <taxon>Alphaproteobacteria</taxon>
        <taxon>Acetobacterales</taxon>
        <taxon>Roseomonadaceae</taxon>
        <taxon>Roseomonas</taxon>
    </lineage>
</organism>
<evidence type="ECO:0000313" key="5">
    <source>
        <dbReference type="Proteomes" id="UP001139516"/>
    </source>
</evidence>
<proteinExistence type="predicted"/>
<dbReference type="Proteomes" id="UP001139516">
    <property type="component" value="Unassembled WGS sequence"/>
</dbReference>
<keyword evidence="2" id="KW-1133">Transmembrane helix</keyword>
<feature type="domain" description="AsmA" evidence="3">
    <location>
        <begin position="18"/>
        <end position="134"/>
    </location>
</feature>
<keyword evidence="5" id="KW-1185">Reference proteome</keyword>
<comment type="caution">
    <text evidence="4">The sequence shown here is derived from an EMBL/GenBank/DDBJ whole genome shotgun (WGS) entry which is preliminary data.</text>
</comment>
<keyword evidence="2" id="KW-0472">Membrane</keyword>
<accession>A0A9X1Y6F5</accession>
<dbReference type="GO" id="GO:0005886">
    <property type="term" value="C:plasma membrane"/>
    <property type="evidence" value="ECO:0007669"/>
    <property type="project" value="TreeGrafter"/>
</dbReference>
<evidence type="ECO:0000256" key="1">
    <source>
        <dbReference type="SAM" id="MobiDB-lite"/>
    </source>
</evidence>
<dbReference type="PANTHER" id="PTHR30441">
    <property type="entry name" value="DUF748 DOMAIN-CONTAINING PROTEIN"/>
    <property type="match status" value="1"/>
</dbReference>
<gene>
    <name evidence="4" type="ORF">M0638_06335</name>
</gene>
<dbReference type="Pfam" id="PF05170">
    <property type="entry name" value="AsmA"/>
    <property type="match status" value="2"/>
</dbReference>
<reference evidence="4" key="1">
    <citation type="submission" date="2022-04" db="EMBL/GenBank/DDBJ databases">
        <title>Roseomonas acroporae sp. nov., isolated from coral Acropora digitifera.</title>
        <authorList>
            <person name="Sun H."/>
        </authorList>
    </citation>
    <scope>NUCLEOTIDE SEQUENCE</scope>
    <source>
        <strain evidence="4">NAR14</strain>
    </source>
</reference>
<keyword evidence="2" id="KW-0812">Transmembrane</keyword>
<feature type="transmembrane region" description="Helical" evidence="2">
    <location>
        <begin position="9"/>
        <end position="29"/>
    </location>
</feature>
<evidence type="ECO:0000313" key="4">
    <source>
        <dbReference type="EMBL" id="MCK8783997.1"/>
    </source>
</evidence>
<evidence type="ECO:0000259" key="3">
    <source>
        <dbReference type="Pfam" id="PF05170"/>
    </source>
</evidence>
<dbReference type="InterPro" id="IPR007844">
    <property type="entry name" value="AsmA"/>
</dbReference>
<dbReference type="GO" id="GO:0090313">
    <property type="term" value="P:regulation of protein targeting to membrane"/>
    <property type="evidence" value="ECO:0007669"/>
    <property type="project" value="TreeGrafter"/>
</dbReference>
<feature type="domain" description="AsmA" evidence="3">
    <location>
        <begin position="190"/>
        <end position="546"/>
    </location>
</feature>
<protein>
    <submittedName>
        <fullName evidence="4">AsmA family protein</fullName>
    </submittedName>
</protein>
<dbReference type="InterPro" id="IPR052894">
    <property type="entry name" value="AsmA-related"/>
</dbReference>
<dbReference type="PANTHER" id="PTHR30441:SF9">
    <property type="entry name" value="ASMA FAMILY PROTEIN YHJG"/>
    <property type="match status" value="1"/>
</dbReference>
<feature type="region of interest" description="Disordered" evidence="1">
    <location>
        <begin position="644"/>
        <end position="665"/>
    </location>
</feature>
<name>A0A9X1Y6F5_9PROT</name>